<sequence length="99" mass="10827">MLFGLLQVSIWKRAMQRSHPGPMAQVQSLGSYAAGRGDLLFAVIGTPPCTADLLLRNEVNTLLTGFALLKILKFKPVLHAHRWQIIPEGGQLVLGFTCS</sequence>
<name>A0AA37U0F7_9RHOB</name>
<reference evidence="1 2" key="1">
    <citation type="journal article" date="2014" name="Int. J. Syst. Evol. Microbiol.">
        <title>Complete genome sequence of Corynebacterium casei LMG S-19264T (=DSM 44701T), isolated from a smear-ripened cheese.</title>
        <authorList>
            <consortium name="US DOE Joint Genome Institute (JGI-PGF)"/>
            <person name="Walter F."/>
            <person name="Albersmeier A."/>
            <person name="Kalinowski J."/>
            <person name="Ruckert C."/>
        </authorList>
    </citation>
    <scope>NUCLEOTIDE SEQUENCE [LARGE SCALE GENOMIC DNA]</scope>
    <source>
        <strain evidence="1 2">NBRC 111766</strain>
    </source>
</reference>
<dbReference type="AlphaFoldDB" id="A0AA37U0F7"/>
<comment type="caution">
    <text evidence="1">The sequence shown here is derived from an EMBL/GenBank/DDBJ whole genome shotgun (WGS) entry which is preliminary data.</text>
</comment>
<accession>A0AA37U0F7</accession>
<proteinExistence type="predicted"/>
<dbReference type="Proteomes" id="UP001157355">
    <property type="component" value="Unassembled WGS sequence"/>
</dbReference>
<evidence type="ECO:0000313" key="1">
    <source>
        <dbReference type="EMBL" id="GLS88710.1"/>
    </source>
</evidence>
<organism evidence="1 2">
    <name type="scientific">Cypionkella aquatica</name>
    <dbReference type="NCBI Taxonomy" id="1756042"/>
    <lineage>
        <taxon>Bacteria</taxon>
        <taxon>Pseudomonadati</taxon>
        <taxon>Pseudomonadota</taxon>
        <taxon>Alphaproteobacteria</taxon>
        <taxon>Rhodobacterales</taxon>
        <taxon>Paracoccaceae</taxon>
        <taxon>Cypionkella</taxon>
    </lineage>
</organism>
<gene>
    <name evidence="1" type="ORF">GCM10010873_36840</name>
</gene>
<protein>
    <submittedName>
        <fullName evidence="1">Uncharacterized protein</fullName>
    </submittedName>
</protein>
<dbReference type="EMBL" id="BSPP01000017">
    <property type="protein sequence ID" value="GLS88710.1"/>
    <property type="molecule type" value="Genomic_DNA"/>
</dbReference>
<keyword evidence="2" id="KW-1185">Reference proteome</keyword>
<evidence type="ECO:0000313" key="2">
    <source>
        <dbReference type="Proteomes" id="UP001157355"/>
    </source>
</evidence>